<keyword evidence="2" id="KW-1185">Reference proteome</keyword>
<protein>
    <submittedName>
        <fullName evidence="1">Uncharacterized protein</fullName>
    </submittedName>
</protein>
<reference evidence="1" key="1">
    <citation type="submission" date="2025-08" db="UniProtKB">
        <authorList>
            <consortium name="Ensembl"/>
        </authorList>
    </citation>
    <scope>IDENTIFICATION</scope>
</reference>
<accession>A0A2K5JCC2</accession>
<evidence type="ECO:0000313" key="2">
    <source>
        <dbReference type="Proteomes" id="UP000233080"/>
    </source>
</evidence>
<name>A0A2K5JCC2_COLAP</name>
<reference evidence="1" key="2">
    <citation type="submission" date="2025-09" db="UniProtKB">
        <authorList>
            <consortium name="Ensembl"/>
        </authorList>
    </citation>
    <scope>IDENTIFICATION</scope>
</reference>
<sequence>MSGRAEPAIQVDLTFKPVLIIAPTSPTLRVALPQCPVCWNYSLLEPWPLGIPQGCIYSNSKVWVLGVKESMAGKGKGTGHDPCLPSRVQAARAGPNPFLLYLLPGRVLRSSHNTSQASQASLGLPS</sequence>
<proteinExistence type="predicted"/>
<dbReference type="Proteomes" id="UP000233080">
    <property type="component" value="Unassembled WGS sequence"/>
</dbReference>
<dbReference type="AlphaFoldDB" id="A0A2K5JCC2"/>
<evidence type="ECO:0000313" key="1">
    <source>
        <dbReference type="Ensembl" id="ENSCANP00000026481.1"/>
    </source>
</evidence>
<dbReference type="Ensembl" id="ENSCANT00000049491.1">
    <property type="protein sequence ID" value="ENSCANP00000026481.1"/>
    <property type="gene ID" value="ENSCANG00000036660.1"/>
</dbReference>
<dbReference type="OMA" id="SNSKVWV"/>
<organism evidence="1 2">
    <name type="scientific">Colobus angolensis palliatus</name>
    <name type="common">Peters' Angolan colobus</name>
    <dbReference type="NCBI Taxonomy" id="336983"/>
    <lineage>
        <taxon>Eukaryota</taxon>
        <taxon>Metazoa</taxon>
        <taxon>Chordata</taxon>
        <taxon>Craniata</taxon>
        <taxon>Vertebrata</taxon>
        <taxon>Euteleostomi</taxon>
        <taxon>Mammalia</taxon>
        <taxon>Eutheria</taxon>
        <taxon>Euarchontoglires</taxon>
        <taxon>Primates</taxon>
        <taxon>Haplorrhini</taxon>
        <taxon>Catarrhini</taxon>
        <taxon>Cercopithecidae</taxon>
        <taxon>Colobinae</taxon>
        <taxon>Colobus</taxon>
    </lineage>
</organism>